<evidence type="ECO:0000313" key="2">
    <source>
        <dbReference type="Proteomes" id="UP000599391"/>
    </source>
</evidence>
<dbReference type="RefSeq" id="WP_214441617.1">
    <property type="nucleotide sequence ID" value="NZ_JAECZB010000094.1"/>
</dbReference>
<keyword evidence="2" id="KW-1185">Reference proteome</keyword>
<dbReference type="AlphaFoldDB" id="A0A8J7L7S3"/>
<protein>
    <submittedName>
        <fullName evidence="1">BrnT family toxin</fullName>
    </submittedName>
</protein>
<dbReference type="EMBL" id="JAECZB010000094">
    <property type="protein sequence ID" value="MBH8555397.1"/>
    <property type="molecule type" value="Genomic_DNA"/>
</dbReference>
<sequence length="88" mass="10229">MAYQWDNQKAAANLRKHGVDFADAVSVFSDDLAITITDERFDEERFITVGMDAFGRILVVVYTWRNDEIRLICARTATRHEQKQYEEG</sequence>
<accession>A0A8J7L7S3</accession>
<gene>
    <name evidence="1" type="ORF">I8751_24240</name>
</gene>
<proteinExistence type="predicted"/>
<reference evidence="1 2" key="1">
    <citation type="journal article" date="2021" name="Int. J. Syst. Evol. Microbiol.">
        <title>Amazonocrinis nigriterrae gen. nov., sp. nov., Atlanticothrix silvestris gen. nov., sp. nov. and Dendronalium phyllosphericum gen. nov., sp. nov., nostocacean cyanobacteria from Brazilian environments.</title>
        <authorList>
            <person name="Alvarenga D.O."/>
            <person name="Andreote A.P.D."/>
            <person name="Branco L.H.Z."/>
            <person name="Delbaje E."/>
            <person name="Cruz R.B."/>
            <person name="Varani A.M."/>
            <person name="Fiore M.F."/>
        </authorList>
    </citation>
    <scope>NUCLEOTIDE SEQUENCE [LARGE SCALE GENOMIC DNA]</scope>
    <source>
        <strain evidence="1 2">CENA357</strain>
    </source>
</reference>
<dbReference type="Gene3D" id="3.10.450.530">
    <property type="entry name" value="Ribonuclease toxin, BrnT, of type II toxin-antitoxin system"/>
    <property type="match status" value="1"/>
</dbReference>
<evidence type="ECO:0000313" key="1">
    <source>
        <dbReference type="EMBL" id="MBH8555397.1"/>
    </source>
</evidence>
<dbReference type="Proteomes" id="UP000599391">
    <property type="component" value="Unassembled WGS sequence"/>
</dbReference>
<dbReference type="Pfam" id="PF04365">
    <property type="entry name" value="BrnT_toxin"/>
    <property type="match status" value="1"/>
</dbReference>
<name>A0A8J7L7S3_9CYAN</name>
<dbReference type="InterPro" id="IPR038573">
    <property type="entry name" value="BrnT_sf"/>
</dbReference>
<comment type="caution">
    <text evidence="1">The sequence shown here is derived from an EMBL/GenBank/DDBJ whole genome shotgun (WGS) entry which is preliminary data.</text>
</comment>
<dbReference type="InterPro" id="IPR007460">
    <property type="entry name" value="BrnT_toxin"/>
</dbReference>
<organism evidence="1 2">
    <name type="scientific">Atlanticothrix silvestris CENA357</name>
    <dbReference type="NCBI Taxonomy" id="1725252"/>
    <lineage>
        <taxon>Bacteria</taxon>
        <taxon>Bacillati</taxon>
        <taxon>Cyanobacteriota</taxon>
        <taxon>Cyanophyceae</taxon>
        <taxon>Nostocales</taxon>
        <taxon>Nodulariaceae</taxon>
        <taxon>Atlanticothrix</taxon>
        <taxon>Atlanticothrix silvestris</taxon>
    </lineage>
</organism>